<evidence type="ECO:0000256" key="16">
    <source>
        <dbReference type="SAM" id="MobiDB-lite"/>
    </source>
</evidence>
<evidence type="ECO:0000256" key="2">
    <source>
        <dbReference type="ARBA" id="ARBA00004514"/>
    </source>
</evidence>
<keyword evidence="8" id="KW-0808">Transferase</keyword>
<dbReference type="Pfam" id="PF22958">
    <property type="entry name" value="Ltn1_1st"/>
    <property type="match status" value="1"/>
</dbReference>
<comment type="similarity">
    <text evidence="4">Belongs to the LTN1 family.</text>
</comment>
<dbReference type="EMBL" id="GEEE01020607">
    <property type="protein sequence ID" value="JAP42618.1"/>
    <property type="molecule type" value="Transcribed_RNA"/>
</dbReference>
<dbReference type="Pfam" id="PF23009">
    <property type="entry name" value="UBC_like"/>
    <property type="match status" value="1"/>
</dbReference>
<dbReference type="InterPro" id="IPR013083">
    <property type="entry name" value="Znf_RING/FYVE/PHD"/>
</dbReference>
<dbReference type="GO" id="GO:0043023">
    <property type="term" value="F:ribosomal large subunit binding"/>
    <property type="evidence" value="ECO:0007669"/>
    <property type="project" value="TreeGrafter"/>
</dbReference>
<evidence type="ECO:0000256" key="13">
    <source>
        <dbReference type="ARBA" id="ARBA00022833"/>
    </source>
</evidence>
<dbReference type="SUPFAM" id="SSF57850">
    <property type="entry name" value="RING/U-box"/>
    <property type="match status" value="1"/>
</dbReference>
<evidence type="ECO:0000256" key="14">
    <source>
        <dbReference type="ARBA" id="ARBA00032366"/>
    </source>
</evidence>
<dbReference type="CDD" id="cd16491">
    <property type="entry name" value="RING-CH-C4HC3_LTN1"/>
    <property type="match status" value="1"/>
</dbReference>
<dbReference type="Gene3D" id="3.30.40.10">
    <property type="entry name" value="Zinc/RING finger domain, C3HC4 (zinc finger)"/>
    <property type="match status" value="1"/>
</dbReference>
<reference evidence="18" key="1">
    <citation type="submission" date="2016-01" db="EMBL/GenBank/DDBJ databases">
        <title>Reference transcriptome for the parasite Schistocephalus solidus: insights into the molecular evolution of parasitism.</title>
        <authorList>
            <person name="Hebert F.O."/>
            <person name="Grambauer S."/>
            <person name="Barber I."/>
            <person name="Landry C.R."/>
            <person name="Aubin-Horth N."/>
        </authorList>
    </citation>
    <scope>NUCLEOTIDE SEQUENCE</scope>
</reference>
<organism evidence="18">
    <name type="scientific">Schistocephalus solidus</name>
    <name type="common">Tapeworm</name>
    <dbReference type="NCBI Taxonomy" id="70667"/>
    <lineage>
        <taxon>Eukaryota</taxon>
        <taxon>Metazoa</taxon>
        <taxon>Spiralia</taxon>
        <taxon>Lophotrochozoa</taxon>
        <taxon>Platyhelminthes</taxon>
        <taxon>Cestoda</taxon>
        <taxon>Eucestoda</taxon>
        <taxon>Diphyllobothriidea</taxon>
        <taxon>Diphyllobothriidae</taxon>
        <taxon>Schistocephalus</taxon>
    </lineage>
</organism>
<evidence type="ECO:0000256" key="11">
    <source>
        <dbReference type="ARBA" id="ARBA00022771"/>
    </source>
</evidence>
<keyword evidence="12" id="KW-0833">Ubl conjugation pathway</keyword>
<evidence type="ECO:0000256" key="5">
    <source>
        <dbReference type="ARBA" id="ARBA00012483"/>
    </source>
</evidence>
<dbReference type="InterPro" id="IPR039804">
    <property type="entry name" value="RING-CH-C4HC3_LTN1"/>
</dbReference>
<keyword evidence="7" id="KW-0963">Cytoplasm</keyword>
<dbReference type="GO" id="GO:0072344">
    <property type="term" value="P:rescue of stalled ribosome"/>
    <property type="evidence" value="ECO:0007669"/>
    <property type="project" value="TreeGrafter"/>
</dbReference>
<dbReference type="GO" id="GO:1990116">
    <property type="term" value="P:ribosome-associated ubiquitin-dependent protein catabolic process"/>
    <property type="evidence" value="ECO:0007669"/>
    <property type="project" value="InterPro"/>
</dbReference>
<evidence type="ECO:0000256" key="10">
    <source>
        <dbReference type="ARBA" id="ARBA00022737"/>
    </source>
</evidence>
<dbReference type="InterPro" id="IPR039795">
    <property type="entry name" value="LTN1/Rkr1"/>
</dbReference>
<dbReference type="InterPro" id="IPR016024">
    <property type="entry name" value="ARM-type_fold"/>
</dbReference>
<comment type="pathway">
    <text evidence="3">Protein modification; protein ubiquitination.</text>
</comment>
<comment type="catalytic activity">
    <reaction evidence="1">
        <text>S-ubiquitinyl-[E2 ubiquitin-conjugating enzyme]-L-cysteine + [acceptor protein]-L-lysine = [E2 ubiquitin-conjugating enzyme]-L-cysteine + N(6)-ubiquitinyl-[acceptor protein]-L-lysine.</text>
        <dbReference type="EC" id="2.3.2.27"/>
    </reaction>
</comment>
<dbReference type="SUPFAM" id="SSF48371">
    <property type="entry name" value="ARM repeat"/>
    <property type="match status" value="1"/>
</dbReference>
<dbReference type="GO" id="GO:0005829">
    <property type="term" value="C:cytosol"/>
    <property type="evidence" value="ECO:0007669"/>
    <property type="project" value="UniProtKB-SubCell"/>
</dbReference>
<dbReference type="GO" id="GO:1990112">
    <property type="term" value="C:RQC complex"/>
    <property type="evidence" value="ECO:0007669"/>
    <property type="project" value="InterPro"/>
</dbReference>
<comment type="subcellular location">
    <subcellularLocation>
        <location evidence="2">Cytoplasm</location>
        <location evidence="2">Cytosol</location>
    </subcellularLocation>
</comment>
<keyword evidence="13" id="KW-0862">Zinc</keyword>
<dbReference type="InterPro" id="IPR054478">
    <property type="entry name" value="LTN1_UBC"/>
</dbReference>
<feature type="region of interest" description="Disordered" evidence="16">
    <location>
        <begin position="1"/>
        <end position="25"/>
    </location>
</feature>
<evidence type="ECO:0000256" key="7">
    <source>
        <dbReference type="ARBA" id="ARBA00022490"/>
    </source>
</evidence>
<evidence type="ECO:0000256" key="9">
    <source>
        <dbReference type="ARBA" id="ARBA00022723"/>
    </source>
</evidence>
<name>A0A0X3NSQ4_SCHSO</name>
<dbReference type="PANTHER" id="PTHR12389">
    <property type="entry name" value="ZINC FINGER PROTEIN 294"/>
    <property type="match status" value="1"/>
</dbReference>
<sequence>MAKGKPTSSSRSQPRTKGNLKPSNSDRAAEFLQRNVAPTAVTASGGLVAAFIPPVQSGVIGDIGAVTFPTLLPMEQDSTAALLDVEFLAVLRRLDKRNSATKQKALTTLIDLLRNLKEPETPGAQEYVKSEDSIVSSVLPFWPRLFNSLSADDDRRVRELAQVAMHELANRVGRKLMPFLKEVVVSWTFCAVDAYENTARAAQRGLKETFPGKKLGELFRHFAKPLLLELERRLDDLKCLPSLIRKAAAKFSKKETVGSGSTTLMVDQLPPECHCHLNTSVQVLLWLNSFIGELALLPESNPELGRFRSLIGVQSLWQILQPLLLTVRFGVLESAYYRLLSSLCQSSALTTWMLLDAEGGLPLFNFLMERLLREMRPSADHLAATISFLSAFETRVWQEVDWRQTVSQALLPLLEAAETKAERKAIFSSLLPLVSHLPLDFHPPYTETDMTLLLHLVETALFGLLRSLGLKATDDLSSSILSKDERLPPLLTATDQGSAVDCLVGLFELTRFLIDAVALADPQHIFTADLLVLDTHEQPASSRDGFLRFLIRQVVFLLLDVSLLWEPAQMSKRWISRDQFFAAIFDQVSKLTAHLARSDTPSLSSLYILLRDHVTGNLIVNGSLRVRPRSLLSFIDSLACSAKKTDSSNGYRLDRWCNVWFLELFTLLRPKETFMAESELATAHLWLLALALLGCADAAGQAVDGSFPASLHPFDLLLSHVLPLFSKTNAEIGWSHPMTLAVAKLCSFTACPAFEEAAWRCASPSVRKLFITMPFAGLCADTYCNRLPPNTESAVVEAIGCLASVVTSCTFCVKTILEVSMDYLVESFELYLSFFKALFSNGPPLQALEGAKQQTLDSLAQCLSLSLEIDSNITLLSASVLLELRSLLSSLLLLLKPSSLAVTKTSIHSLVRLLTALTLDLIWRFGQSVEVQQILTPSLGQAIMAYATSSDDALAPVWLVWTPILERLRIAPPQATSPLLLALCSHCLKVDEGHREDWSYLWLSALIDLLCELCSKDWPTWNPDYALCPRFLQPENGLLSPCLLGRLERFLVCLQLGLRLRLQDEFSAPSSIPHRRLFCVLSLLRVWLAGLMEHAELPKSILLPPSEETLSSDQQQLPPSHTLLSSLNLVFAQIAQSYSLTELCTLLTDPSALADLFPEQTGRSAFLDCMLSALRAGLTSRLLATHPMDWPPEAVRPASCTTASPDQSWLGENLLPLELGGLGVGKEVFRLLTEVYVPSGLLRRCMPRTELLAHLHSVNSAEFTGHPEALACLLELMAALASVKFVGAAYTIELSPLILEAAFRDPLVGLNEDAESPKLLSQSRATIAAMRVLQLYVLLRQPWQGAFCPTSLSLNSNRGLALLSQHLRQPKPRLTHDQWDALLCMTASWATQAAVKSSSSCPIFCQQSFMLVAAVGALFVNSICASVTVSTALIRRDSGLVSELFEAEDLEDASTFDLPEDCDCEDDGSVPAAEIDWDTWADEEDLAEDAEELMLSQTDESTFRRLSPPSFVQKDWSDFFASNLFGCLIPLALENCLGVGADTPSYLSALCAAVATCNADHFLECIRQQPALVASFILPDSVYGSSSLPTAPRVGNLLASECLLSPNLRNALDLALRLLTDSANQSGQLLGHILLTRLFCSRSLQPARRMADLLVPHLPPSLVRALTARLPNTLESCLADPDLTIAQWGRGTRTDLLPCQGDDHRNLLAYLMAWDAVVSLLSAASHQSRAGLQSALLSDETWMRHLCRLLLTLGLLLPSPCMLANYVCRASRLEPDPRLLLQPSSVAASRQQVLTATVGASRRPLESTGATVSNPLKAASAGDSAAWCDVFVPTDPLLALSGHRRAGDLSHLATRLLRRLLAESPALMRCLQSALLSGDCLSGSGPGERVMTPGQARQLAGHLDRLVRRYFSPNLIATEVCRVERRALHYKSKFGTTSYADELPEAGNVDVKGRPLSREVVTLYHFSSDQSLEMVIKLPENFPLAPVTVEAGQKIVAPTSNWRSWVLHLSVFINNQNGSILEGIGLWLRNLKKKFDGVEECAICYSVISDRNFTFPRMQCRVCKKRFHHDCMYRFFQTSRNPTCPLCRSLFFPTPS</sequence>
<evidence type="ECO:0000256" key="3">
    <source>
        <dbReference type="ARBA" id="ARBA00004906"/>
    </source>
</evidence>
<dbReference type="InterPro" id="IPR054476">
    <property type="entry name" value="Ltn1_N"/>
</dbReference>
<evidence type="ECO:0000259" key="17">
    <source>
        <dbReference type="PROSITE" id="PS50089"/>
    </source>
</evidence>
<feature type="domain" description="RING-type" evidence="17">
    <location>
        <begin position="2041"/>
        <end position="2088"/>
    </location>
</feature>
<dbReference type="GO" id="GO:0016567">
    <property type="term" value="P:protein ubiquitination"/>
    <property type="evidence" value="ECO:0007669"/>
    <property type="project" value="UniProtKB-UniPathway"/>
</dbReference>
<keyword evidence="9" id="KW-0479">Metal-binding</keyword>
<accession>A0A0X3NSQ4</accession>
<protein>
    <recommendedName>
        <fullName evidence="6">E3 ubiquitin-protein ligase listerin</fullName>
        <ecNumber evidence="5">2.3.2.27</ecNumber>
    </recommendedName>
    <alternativeName>
        <fullName evidence="14">RING-type E3 ubiquitin transferase listerin</fullName>
    </alternativeName>
</protein>
<keyword evidence="11 15" id="KW-0863">Zinc-finger</keyword>
<dbReference type="GO" id="GO:0061630">
    <property type="term" value="F:ubiquitin protein ligase activity"/>
    <property type="evidence" value="ECO:0007669"/>
    <property type="project" value="UniProtKB-EC"/>
</dbReference>
<dbReference type="FunFam" id="3.30.40.10:FF:000038">
    <property type="entry name" value="E3 ubiquitin-protein ligase listerin"/>
    <property type="match status" value="1"/>
</dbReference>
<evidence type="ECO:0000256" key="8">
    <source>
        <dbReference type="ARBA" id="ARBA00022679"/>
    </source>
</evidence>
<dbReference type="EC" id="2.3.2.27" evidence="5"/>
<proteinExistence type="inferred from homology"/>
<evidence type="ECO:0000256" key="1">
    <source>
        <dbReference type="ARBA" id="ARBA00000900"/>
    </source>
</evidence>
<dbReference type="UniPathway" id="UPA00143"/>
<dbReference type="PROSITE" id="PS50089">
    <property type="entry name" value="ZF_RING_2"/>
    <property type="match status" value="1"/>
</dbReference>
<evidence type="ECO:0000313" key="18">
    <source>
        <dbReference type="EMBL" id="JAP42618.1"/>
    </source>
</evidence>
<evidence type="ECO:0000256" key="15">
    <source>
        <dbReference type="PROSITE-ProRule" id="PRU00175"/>
    </source>
</evidence>
<dbReference type="PANTHER" id="PTHR12389:SF0">
    <property type="entry name" value="E3 UBIQUITIN-PROTEIN LIGASE LISTERIN"/>
    <property type="match status" value="1"/>
</dbReference>
<dbReference type="GO" id="GO:0008270">
    <property type="term" value="F:zinc ion binding"/>
    <property type="evidence" value="ECO:0007669"/>
    <property type="project" value="UniProtKB-KW"/>
</dbReference>
<keyword evidence="10" id="KW-0677">Repeat</keyword>
<gene>
    <name evidence="18" type="primary">LTN1</name>
    <name evidence="18" type="ORF">TR88110</name>
</gene>
<evidence type="ECO:0000256" key="6">
    <source>
        <dbReference type="ARBA" id="ARBA00017157"/>
    </source>
</evidence>
<evidence type="ECO:0000256" key="12">
    <source>
        <dbReference type="ARBA" id="ARBA00022786"/>
    </source>
</evidence>
<evidence type="ECO:0000256" key="4">
    <source>
        <dbReference type="ARBA" id="ARBA00007997"/>
    </source>
</evidence>
<dbReference type="InterPro" id="IPR001841">
    <property type="entry name" value="Znf_RING"/>
</dbReference>